<dbReference type="GO" id="GO:0031177">
    <property type="term" value="F:phosphopantetheine binding"/>
    <property type="evidence" value="ECO:0007669"/>
    <property type="project" value="InterPro"/>
</dbReference>
<dbReference type="PROSITE" id="PS00012">
    <property type="entry name" value="PHOSPHOPANTETHEINE"/>
    <property type="match status" value="2"/>
</dbReference>
<dbReference type="CDD" id="cd19534">
    <property type="entry name" value="E_NRPS"/>
    <property type="match status" value="1"/>
</dbReference>
<evidence type="ECO:0000256" key="1">
    <source>
        <dbReference type="ARBA" id="ARBA00022450"/>
    </source>
</evidence>
<dbReference type="Pfam" id="PF00501">
    <property type="entry name" value="AMP-binding"/>
    <property type="match status" value="3"/>
</dbReference>
<dbReference type="CDD" id="cd19542">
    <property type="entry name" value="CT_NRPS-like"/>
    <property type="match status" value="1"/>
</dbReference>
<name>A0A8H3V8B1_VENIN</name>
<dbReference type="PROSITE" id="PS00455">
    <property type="entry name" value="AMP_BINDING"/>
    <property type="match status" value="2"/>
</dbReference>
<reference evidence="7 8" key="1">
    <citation type="submission" date="2019-07" db="EMBL/GenBank/DDBJ databases">
        <title>Venturia inaequalis Genome Resource.</title>
        <authorList>
            <person name="Lichtner F.J."/>
        </authorList>
    </citation>
    <scope>NUCLEOTIDE SEQUENCE [LARGE SCALE GENOMIC DNA]</scope>
    <source>
        <strain evidence="7 8">DMI_063113</strain>
    </source>
</reference>
<dbReference type="InterPro" id="IPR006162">
    <property type="entry name" value="Ppantetheine_attach_site"/>
</dbReference>
<dbReference type="FunFam" id="3.30.300.30:FF:000015">
    <property type="entry name" value="Nonribosomal peptide synthase SidD"/>
    <property type="match status" value="3"/>
</dbReference>
<dbReference type="FunFam" id="3.30.559.10:FF:000016">
    <property type="entry name" value="Nonribosomal peptide synthase Pes1"/>
    <property type="match status" value="1"/>
</dbReference>
<dbReference type="PANTHER" id="PTHR45527">
    <property type="entry name" value="NONRIBOSOMAL PEPTIDE SYNTHETASE"/>
    <property type="match status" value="1"/>
</dbReference>
<keyword evidence="3" id="KW-0436">Ligase</keyword>
<feature type="domain" description="Carrier" evidence="6">
    <location>
        <begin position="1852"/>
        <end position="1928"/>
    </location>
</feature>
<evidence type="ECO:0000256" key="4">
    <source>
        <dbReference type="ARBA" id="ARBA00029454"/>
    </source>
</evidence>
<proteinExistence type="inferred from homology"/>
<comment type="similarity">
    <text evidence="4">Belongs to the NRP synthetase family.</text>
</comment>
<dbReference type="CDD" id="cd05918">
    <property type="entry name" value="A_NRPS_SidN3_like"/>
    <property type="match status" value="3"/>
</dbReference>
<dbReference type="Gene3D" id="3.30.300.30">
    <property type="match status" value="3"/>
</dbReference>
<dbReference type="NCBIfam" id="NF003417">
    <property type="entry name" value="PRK04813.1"/>
    <property type="match status" value="3"/>
</dbReference>
<dbReference type="SUPFAM" id="SSF52777">
    <property type="entry name" value="CoA-dependent acyltransferases"/>
    <property type="match status" value="9"/>
</dbReference>
<dbReference type="GO" id="GO:0043041">
    <property type="term" value="P:amino acid activation for nonribosomal peptide biosynthetic process"/>
    <property type="evidence" value="ECO:0007669"/>
    <property type="project" value="TreeGrafter"/>
</dbReference>
<organism evidence="7 8">
    <name type="scientific">Venturia inaequalis</name>
    <name type="common">Apple scab fungus</name>
    <dbReference type="NCBI Taxonomy" id="5025"/>
    <lineage>
        <taxon>Eukaryota</taxon>
        <taxon>Fungi</taxon>
        <taxon>Dikarya</taxon>
        <taxon>Ascomycota</taxon>
        <taxon>Pezizomycotina</taxon>
        <taxon>Dothideomycetes</taxon>
        <taxon>Pleosporomycetidae</taxon>
        <taxon>Venturiales</taxon>
        <taxon>Venturiaceae</taxon>
        <taxon>Venturia</taxon>
    </lineage>
</organism>
<dbReference type="FunFam" id="3.40.50.12780:FF:000014">
    <property type="entry name" value="Nonribosomal peptide synthetase 1"/>
    <property type="match status" value="2"/>
</dbReference>
<dbReference type="PROSITE" id="PS50075">
    <property type="entry name" value="CARRIER"/>
    <property type="match status" value="3"/>
</dbReference>
<feature type="domain" description="Carrier" evidence="6">
    <location>
        <begin position="2943"/>
        <end position="3019"/>
    </location>
</feature>
<dbReference type="Gene3D" id="3.30.559.30">
    <property type="entry name" value="Nonribosomal peptide synthetase, condensation domain"/>
    <property type="match status" value="5"/>
</dbReference>
<feature type="compositionally biased region" description="Polar residues" evidence="5">
    <location>
        <begin position="12"/>
        <end position="27"/>
    </location>
</feature>
<dbReference type="NCBIfam" id="TIGR01733">
    <property type="entry name" value="AA-adenyl-dom"/>
    <property type="match status" value="2"/>
</dbReference>
<dbReference type="Proteomes" id="UP000490939">
    <property type="component" value="Unassembled WGS sequence"/>
</dbReference>
<dbReference type="PANTHER" id="PTHR45527:SF3">
    <property type="entry name" value="SIDEROPHORE SYNTHETASE (EUROFUNG)"/>
    <property type="match status" value="1"/>
</dbReference>
<comment type="caution">
    <text evidence="7">The sequence shown here is derived from an EMBL/GenBank/DDBJ whole genome shotgun (WGS) entry which is preliminary data.</text>
</comment>
<accession>A0A8H3V8B1</accession>
<dbReference type="EMBL" id="WNWR01000327">
    <property type="protein sequence ID" value="KAE9982986.1"/>
    <property type="molecule type" value="Genomic_DNA"/>
</dbReference>
<dbReference type="SMART" id="SM00823">
    <property type="entry name" value="PKS_PP"/>
    <property type="match status" value="3"/>
</dbReference>
<evidence type="ECO:0000313" key="7">
    <source>
        <dbReference type="EMBL" id="KAE9982986.1"/>
    </source>
</evidence>
<dbReference type="InterPro" id="IPR045851">
    <property type="entry name" value="AMP-bd_C_sf"/>
</dbReference>
<keyword evidence="1" id="KW-0596">Phosphopantetheine</keyword>
<feature type="domain" description="Carrier" evidence="6">
    <location>
        <begin position="749"/>
        <end position="827"/>
    </location>
</feature>
<keyword evidence="8" id="KW-1185">Reference proteome</keyword>
<dbReference type="Gene3D" id="1.10.1200.10">
    <property type="entry name" value="ACP-like"/>
    <property type="match status" value="3"/>
</dbReference>
<dbReference type="Gene3D" id="3.30.559.10">
    <property type="entry name" value="Chloramphenicol acetyltransferase-like domain"/>
    <property type="match status" value="4"/>
</dbReference>
<evidence type="ECO:0000256" key="5">
    <source>
        <dbReference type="SAM" id="MobiDB-lite"/>
    </source>
</evidence>
<protein>
    <recommendedName>
        <fullName evidence="6">Carrier domain-containing protein</fullName>
    </recommendedName>
</protein>
<dbReference type="InterPro" id="IPR042099">
    <property type="entry name" value="ANL_N_sf"/>
</dbReference>
<dbReference type="SUPFAM" id="SSF56801">
    <property type="entry name" value="Acetyl-CoA synthetase-like"/>
    <property type="match status" value="3"/>
</dbReference>
<dbReference type="InterPro" id="IPR020845">
    <property type="entry name" value="AMP-binding_CS"/>
</dbReference>
<dbReference type="GO" id="GO:0005737">
    <property type="term" value="C:cytoplasm"/>
    <property type="evidence" value="ECO:0007669"/>
    <property type="project" value="TreeGrafter"/>
</dbReference>
<dbReference type="InterPro" id="IPR009081">
    <property type="entry name" value="PP-bd_ACP"/>
</dbReference>
<dbReference type="CDD" id="cd19545">
    <property type="entry name" value="FUM14_C_NRPS-like"/>
    <property type="match status" value="2"/>
</dbReference>
<dbReference type="Gene3D" id="3.40.50.12780">
    <property type="entry name" value="N-terminal domain of ligase-like"/>
    <property type="match status" value="3"/>
</dbReference>
<dbReference type="InterPro" id="IPR023213">
    <property type="entry name" value="CAT-like_dom_sf"/>
</dbReference>
<dbReference type="GO" id="GO:0016874">
    <property type="term" value="F:ligase activity"/>
    <property type="evidence" value="ECO:0007669"/>
    <property type="project" value="UniProtKB-KW"/>
</dbReference>
<dbReference type="SUPFAM" id="SSF47336">
    <property type="entry name" value="ACP-like"/>
    <property type="match status" value="3"/>
</dbReference>
<dbReference type="FunFam" id="3.30.559.30:FF:000002">
    <property type="entry name" value="Nonribosomal peptide synthase Pes1"/>
    <property type="match status" value="1"/>
</dbReference>
<dbReference type="FunFam" id="3.30.559.30:FF:000003">
    <property type="entry name" value="Nonribosomal peptide synthase SidD"/>
    <property type="match status" value="2"/>
</dbReference>
<dbReference type="Pfam" id="PF00550">
    <property type="entry name" value="PP-binding"/>
    <property type="match status" value="3"/>
</dbReference>
<dbReference type="InterPro" id="IPR001242">
    <property type="entry name" value="Condensation_dom"/>
</dbReference>
<evidence type="ECO:0000313" key="8">
    <source>
        <dbReference type="Proteomes" id="UP000490939"/>
    </source>
</evidence>
<dbReference type="InterPro" id="IPR036736">
    <property type="entry name" value="ACP-like_sf"/>
</dbReference>
<dbReference type="InterPro" id="IPR010071">
    <property type="entry name" value="AA_adenyl_dom"/>
</dbReference>
<dbReference type="Pfam" id="PF00668">
    <property type="entry name" value="Condensation"/>
    <property type="match status" value="4"/>
</dbReference>
<gene>
    <name evidence="7" type="ORF">EG327_005651</name>
</gene>
<dbReference type="InterPro" id="IPR000873">
    <property type="entry name" value="AMP-dep_synth/lig_dom"/>
</dbReference>
<dbReference type="InterPro" id="IPR020806">
    <property type="entry name" value="PKS_PP-bd"/>
</dbReference>
<evidence type="ECO:0000259" key="6">
    <source>
        <dbReference type="PROSITE" id="PS50075"/>
    </source>
</evidence>
<evidence type="ECO:0000256" key="3">
    <source>
        <dbReference type="ARBA" id="ARBA00022598"/>
    </source>
</evidence>
<dbReference type="FunFam" id="1.10.1200.10:FF:000005">
    <property type="entry name" value="Nonribosomal peptide synthetase 1"/>
    <property type="match status" value="2"/>
</dbReference>
<sequence length="3908" mass="434544">MSKADEKASPLPGSSDTPPALNGSFSQTMADRDTTSMAVSIDTSTRILQFCLAEGIEIGRLIQVTWAIILYTCLNEDEIVFGHVNFGKEKVDREVCMVQLEHDIPLLQLLRSHVCMMPANEIKTKTAIVEHDSLVSLRQNCEKLTLDDKEAQIVLHIVLDHQLELVLAHSDKILKADQASTIVGQIQNLLSTIVQNPWKTRRELEVCSPADRAKLAIWNKEISYPAPVCIHDAIADQCFKQGQRPAVDAWDGHLTYNELDILSSKAAQHLKSLGVGPEMFVPLCFEKSKWAVVALLGTIKAGGAYVFLDPLHPITRLQGICRETSARLVITSATNRSISDKLASHVLDIEEVCKNADSVVVAKPLAQVQSTNALYAVFSSGSSGKPKGVVIEHGAFHAAAMANAPALGLNPTSRVLQFANFVYDVSNRDIMMTLMFGGCICMPSESTRLYDIEEFVNRHHVNWASMTPTTVDLLAPDRVPSLRHLVLGGEAMALRHISRWAERVSLMNAYGPCECAAISSLRRVQKADPDATNIGIGLGTNLWIVDRDNSDLLAAIGAVGEVIIESPSVGRGYLELQSREEETGPFLHSAPWMEQSRRGSHVRFYRTGDLARQNGDGSITYLGRKDSQVKIRGQRVELGEVEYCLQEIVGMTTPVVAELITIRHSSQPQLVAFIQMDETTLQARKEEIRKRLEEKLPEHMMPRTMLSVAKIPVTSTGKTDRRKLRDVGSSLIVEKEDVRGRDTDTDTHLEVEEQMRIMWAEALQVDVVQLAAPSVNGNVSFFELGADSISVIRLVRAARDRGVGLAGTDVFRNPELKTMARLVQQNQHHQEEEEATAAAPPRVKPHVLLEASKCCKLGSGLSLENVYPCTPLQEGLLAMTSKRAGVYVDQTVLKLAPGVDSHRLKEAWSRVVEATPILRTRIVDLPSVGLMQVVVRGQSLWLNGGQNLTLYLDHDRKLHMGLGTTLARLAVVDDGNTAYLVWTMHHALYDGWCKPQLLKLVQDVYQGRVLEPLAPFEDFVHYCRQSQRDAERFWQAQVEDMQPIAFPTLPSPSYQPGADYTFEHHLEKLPWLRHSNITASTIVRASWAVLLSAYTDSPDIIFGATVTGRQAPVSNIDRIGGPTIATVPIAVRLNQEILVVDLLLQMQAQSIDMIPYEQTGLQKILQITQSSQFQMLLVIQPATANDALQDALEIYQGSEQSEGNGTLQLNLFNSYALMVECVLEPNGMLLRLSIDQQVMEACQAQRMAHQFEHVLRMMCAKENQQLALKGLKMLCPQDQQDLWAWNGIVPSASPDSVLTLIAKKVQQQPGSPAVHAWDGELTYHELDKLSTILAERLVQHRREGIRGTILPLIFEKSLWMPVAMLGVMKAGGASAAIDVNQPKERILSIIEQTNPVVVLTSTTGYEFCRNLTATRIITVGPELRTIIRSNDAVPVLLPDITTADMLYVAFTSGSTGKSKGAVLTHRNVASSILHQQPLLGFNASSRVFDFSSYSFDVAWLNFFHTFASGGCLCVPSESDRQNNLNAYVHLAGVTIACLTPSVARLLDPARVPTLKTLLLAGEPMQKNDILMWSSRLSLKNWYGPAECVASTVLEAITNPSQLGNIGRGYGLNTWVVSLSGEHLSPIGVVGELWLEGPLVGSGYIHEPVKTAATYFQDAAWIRNFFGPDLSTHPRGRLYRTGDLVRYNSDGSLNIVGRRDDQGKLHGQRLDLGVIEHCVGENLSSVVDSSQAANSCNNSNNQDELQPFVVAELILPKCATESMLVIFIGAGTPARGSPQEVKAFLDRLTHGTGEKLAELLPPHMVPSAYILLESIPMTVTSKINRRRLREIGSSMTWAQIRDLQPGELQPKEPPETDTEKRLQQLWSSILRLPSSQIGRHDSFLRIGGDSVSAMRLVAAARKLGLFLAVADIFRHPRLWQQALLIKEENVIQQGVSPFSLLPSTTSASIAQAEAAIQCGCSPLQIEDLFPCTPLQQGLLALSIRSPGQYLGRLVLRLPKHVDITRFKNAWRVVVNTHAQILRARMVDIPGSGLMQAIIKEELPWITMSNLQACLQALEQITISLGTRLCQFGLVEENGEHFFVCVQHHAVYDGWSIPLILGKVEDIYQGRTTGNLVPFQNFVKHISLASDADDFWRSQLEGCEAPQFPMLPCSDYQPVAESVVRHKISTLEWPKSDMTPSTIVRLAWAALVARYTGSSEVLFGVLSTGRQADLAGIEKMAGPTIATVPVRIRLSWDQTVQSTLEKVQAQAVEMMKFEQSGLQHIRQLDPDQNQACDFQTLLVVQPTSSSDRVKDEKALFHSVETDSDDLAALRLKAFNSYALMIVCQLEADGAEIDFCFDQKIMPHLQADRMLKQLEHIVREICRPTNDQLPLSRIATADEQDLRDVWAWNGTVPEAVEICVHDLISRRVRCHPDAIAVEAWDGRLSYRELEGLSACVAHQLIQDGVTCKSIVPLCFEKSKWMSVAMLAVMKAGGASVAMDMTQPEGRLKVIIEEVRTKVILCSTSSHSFAAKCGIAAVVLNDTYLAAWQTVEPRALPIVDPSRPLCVVFTSGSTGKPKGVVLTHSNFASAVKHQQQDLGFDTDQGARIFDFSSYAFDAAWSNFIHSASSGACLCVPSESERKDDVEGTMSRMQVTYADLTPSTARLLDPNKLPALRTLILAGEAMRPHDIVTWGSRTRLKNTYGPAECTVTATGRDRVRSESELGNIGHGIGFATWVVDVETGDFLVPVGAVGELWLEGPMVGEGYLEDIEKTAASFISDPVWLVQGGPNNLGRKGRLYKTGDLVRQHPDDGTLSLLGRKDNSQVKVRGQRLELGEVEEHVRAVFPEAQDVVAEMVQPADQHLSLLTAFIYHRGASEAIGRCHDGTALLAKSSEAFRLLAQDAELQLAERVPRFMVPQMFVPLYQMPITSSGKIDRRRLRAEAAKFPRKQLMHFSNTSTPKREPSTDTERMLSRLWAHVLNIPSQEIGADDSFFTVGGDSITAMQLSAKCLRAGFRLTVSQMFEQKTLARQALCMTRIEKIEMGFQEQYDVSFSLSPMQQMFFEMQEQNRDAFSQKFLLRVSRPISITTLRKALDSIVVRHSMLRARFRRAEDGSWSQSVKGGSEGCYKCRSHDLTSLDEARHAIIKNRSAFSIDSGPLIFVDLFNTSSEGQFIHLVAHHLIIDLVSWRILLGDLAQTLTTGNLPDPVPVPFQSWCRLQEVYARESLGPARVLPFDITPTPTDFWGINPSTNMYQDVLEHKFQLDQNTTDLLMGSANGAFGTQPVELFQAAVWHSFVDTFNGRHPPTIFNEGHGREPWDDAIDVSRTIGWFTTMWPLTISPPEAHTLEESVRRVKDVRHQVPRNGWAYFTSRYCNPLGRKKFKTSEPAEILFNYEGLYQQFDRSDALFHPVVEEDADVADSFRDVRRSALIEVTVALTAGCIQFKFWYNRHMERQDEMLRWFRACKQTLAEMAERLPRLKPTLTLSDVPLLCLDYASLDKFLNKTVPQLSLSPKDIADVYPCVPFQNYMLSSQSKDPRLYSTHMIGELRATDNTPLNIERVKDAWNKLVQRHATLRTVFVARHDGHGYDQIVAKEVAANIVSIDTSEPRPVQRLREMCILDSLAGSAPHRLCIHQSPSGDVRIRLDLSHAIMDAISRHTLFEEWALLYNNRPVSKLAPNYSSYVKQVLESENTDSRYWTQRLQDLPPCLFPAPSGQENTRGVLCNTPINWSRSSELYAFARKHGITPPTVVKAAWALMLHRWTGNDDVSFGYLDSGRHETNGSFEGMVGPLVTLLVCRVAVKQGTCSMDILTAVQEDYHRSLAHFGGALRVLGHADRHAFNTLINYRRERKSVVPVEGGLSFHFLSGEDGMESDMVLNIDDNGTDLNMTIDSWEGRVSREDAEAVARELPLILDDFMMDPERVLGDVC</sequence>
<dbReference type="GO" id="GO:0044550">
    <property type="term" value="P:secondary metabolite biosynthetic process"/>
    <property type="evidence" value="ECO:0007669"/>
    <property type="project" value="TreeGrafter"/>
</dbReference>
<feature type="region of interest" description="Disordered" evidence="5">
    <location>
        <begin position="1"/>
        <end position="27"/>
    </location>
</feature>
<evidence type="ECO:0000256" key="2">
    <source>
        <dbReference type="ARBA" id="ARBA00022553"/>
    </source>
</evidence>
<keyword evidence="2" id="KW-0597">Phosphoprotein</keyword>